<evidence type="ECO:0000313" key="3">
    <source>
        <dbReference type="Proteomes" id="UP000265520"/>
    </source>
</evidence>
<reference evidence="2 3" key="1">
    <citation type="journal article" date="2018" name="Front. Plant Sci.">
        <title>Red Clover (Trifolium pratense) and Zigzag Clover (T. medium) - A Picture of Genomic Similarities and Differences.</title>
        <authorList>
            <person name="Dluhosova J."/>
            <person name="Istvanek J."/>
            <person name="Nedelnik J."/>
            <person name="Repkova J."/>
        </authorList>
    </citation>
    <scope>NUCLEOTIDE SEQUENCE [LARGE SCALE GENOMIC DNA]</scope>
    <source>
        <strain evidence="3">cv. 10/8</strain>
        <tissue evidence="2">Leaf</tissue>
    </source>
</reference>
<protein>
    <submittedName>
        <fullName evidence="2">Uncharacterized protein</fullName>
    </submittedName>
</protein>
<proteinExistence type="predicted"/>
<dbReference type="EMBL" id="LXQA010872487">
    <property type="protein sequence ID" value="MCI74986.1"/>
    <property type="molecule type" value="Genomic_DNA"/>
</dbReference>
<feature type="non-terminal residue" evidence="2">
    <location>
        <position position="59"/>
    </location>
</feature>
<feature type="region of interest" description="Disordered" evidence="1">
    <location>
        <begin position="35"/>
        <end position="59"/>
    </location>
</feature>
<accession>A0A392UR73</accession>
<dbReference type="AlphaFoldDB" id="A0A392UR73"/>
<dbReference type="Proteomes" id="UP000265520">
    <property type="component" value="Unassembled WGS sequence"/>
</dbReference>
<sequence length="59" mass="6666">MEDRTIEDIDKVEKTTPKKYISLSNVDPIRLPVHNLDTSGGDVQNGEPHDYVDDQQLGE</sequence>
<comment type="caution">
    <text evidence="2">The sequence shown here is derived from an EMBL/GenBank/DDBJ whole genome shotgun (WGS) entry which is preliminary data.</text>
</comment>
<evidence type="ECO:0000313" key="2">
    <source>
        <dbReference type="EMBL" id="MCI74986.1"/>
    </source>
</evidence>
<evidence type="ECO:0000256" key="1">
    <source>
        <dbReference type="SAM" id="MobiDB-lite"/>
    </source>
</evidence>
<organism evidence="2 3">
    <name type="scientific">Trifolium medium</name>
    <dbReference type="NCBI Taxonomy" id="97028"/>
    <lineage>
        <taxon>Eukaryota</taxon>
        <taxon>Viridiplantae</taxon>
        <taxon>Streptophyta</taxon>
        <taxon>Embryophyta</taxon>
        <taxon>Tracheophyta</taxon>
        <taxon>Spermatophyta</taxon>
        <taxon>Magnoliopsida</taxon>
        <taxon>eudicotyledons</taxon>
        <taxon>Gunneridae</taxon>
        <taxon>Pentapetalae</taxon>
        <taxon>rosids</taxon>
        <taxon>fabids</taxon>
        <taxon>Fabales</taxon>
        <taxon>Fabaceae</taxon>
        <taxon>Papilionoideae</taxon>
        <taxon>50 kb inversion clade</taxon>
        <taxon>NPAAA clade</taxon>
        <taxon>Hologalegina</taxon>
        <taxon>IRL clade</taxon>
        <taxon>Trifolieae</taxon>
        <taxon>Trifolium</taxon>
    </lineage>
</organism>
<keyword evidence="3" id="KW-1185">Reference proteome</keyword>
<name>A0A392UR73_9FABA</name>